<accession>A0AAV1JUC3</accession>
<evidence type="ECO:0000313" key="2">
    <source>
        <dbReference type="EMBL" id="CAK1551934.1"/>
    </source>
</evidence>
<dbReference type="Proteomes" id="UP001497472">
    <property type="component" value="Unassembled WGS sequence"/>
</dbReference>
<organism evidence="2 3">
    <name type="scientific">Leptosia nina</name>
    <dbReference type="NCBI Taxonomy" id="320188"/>
    <lineage>
        <taxon>Eukaryota</taxon>
        <taxon>Metazoa</taxon>
        <taxon>Ecdysozoa</taxon>
        <taxon>Arthropoda</taxon>
        <taxon>Hexapoda</taxon>
        <taxon>Insecta</taxon>
        <taxon>Pterygota</taxon>
        <taxon>Neoptera</taxon>
        <taxon>Endopterygota</taxon>
        <taxon>Lepidoptera</taxon>
        <taxon>Glossata</taxon>
        <taxon>Ditrysia</taxon>
        <taxon>Papilionoidea</taxon>
        <taxon>Pieridae</taxon>
        <taxon>Pierinae</taxon>
        <taxon>Leptosia</taxon>
    </lineage>
</organism>
<comment type="caution">
    <text evidence="2">The sequence shown here is derived from an EMBL/GenBank/DDBJ whole genome shotgun (WGS) entry which is preliminary data.</text>
</comment>
<proteinExistence type="predicted"/>
<protein>
    <submittedName>
        <fullName evidence="2">Uncharacterized protein</fullName>
    </submittedName>
</protein>
<evidence type="ECO:0000313" key="3">
    <source>
        <dbReference type="Proteomes" id="UP001497472"/>
    </source>
</evidence>
<feature type="region of interest" description="Disordered" evidence="1">
    <location>
        <begin position="30"/>
        <end position="53"/>
    </location>
</feature>
<dbReference type="AlphaFoldDB" id="A0AAV1JUC3"/>
<name>A0AAV1JUC3_9NEOP</name>
<gene>
    <name evidence="2" type="ORF">LNINA_LOCUS11027</name>
</gene>
<evidence type="ECO:0000256" key="1">
    <source>
        <dbReference type="SAM" id="MobiDB-lite"/>
    </source>
</evidence>
<keyword evidence="3" id="KW-1185">Reference proteome</keyword>
<reference evidence="2 3" key="1">
    <citation type="submission" date="2023-11" db="EMBL/GenBank/DDBJ databases">
        <authorList>
            <person name="Okamura Y."/>
        </authorList>
    </citation>
    <scope>NUCLEOTIDE SEQUENCE [LARGE SCALE GENOMIC DNA]</scope>
</reference>
<dbReference type="EMBL" id="CAVLEF010000132">
    <property type="protein sequence ID" value="CAK1551934.1"/>
    <property type="molecule type" value="Genomic_DNA"/>
</dbReference>
<feature type="compositionally biased region" description="Basic and acidic residues" evidence="1">
    <location>
        <begin position="38"/>
        <end position="53"/>
    </location>
</feature>
<sequence>MTPVLKLQPQPKLITCAFCSRKAIGSAQAASAQLRGRNSTDGRARTCDSRVPATHERSRVAAGFADTNATLAQTIV</sequence>